<gene>
    <name evidence="2" type="ORF">CLUMA_CG019393</name>
</gene>
<keyword evidence="3" id="KW-1185">Reference proteome</keyword>
<keyword evidence="1" id="KW-1133">Transmembrane helix</keyword>
<protein>
    <submittedName>
        <fullName evidence="2">CLUMA_CG019393, isoform A</fullName>
    </submittedName>
</protein>
<reference evidence="2 3" key="1">
    <citation type="submission" date="2015-04" db="EMBL/GenBank/DDBJ databases">
        <authorList>
            <person name="Syromyatnikov M.Y."/>
            <person name="Popov V.N."/>
        </authorList>
    </citation>
    <scope>NUCLEOTIDE SEQUENCE [LARGE SCALE GENOMIC DNA]</scope>
</reference>
<proteinExistence type="predicted"/>
<dbReference type="AlphaFoldDB" id="A0A1J1J0T7"/>
<accession>A0A1J1J0T7</accession>
<organism evidence="2 3">
    <name type="scientific">Clunio marinus</name>
    <dbReference type="NCBI Taxonomy" id="568069"/>
    <lineage>
        <taxon>Eukaryota</taxon>
        <taxon>Metazoa</taxon>
        <taxon>Ecdysozoa</taxon>
        <taxon>Arthropoda</taxon>
        <taxon>Hexapoda</taxon>
        <taxon>Insecta</taxon>
        <taxon>Pterygota</taxon>
        <taxon>Neoptera</taxon>
        <taxon>Endopterygota</taxon>
        <taxon>Diptera</taxon>
        <taxon>Nematocera</taxon>
        <taxon>Chironomoidea</taxon>
        <taxon>Chironomidae</taxon>
        <taxon>Clunio</taxon>
    </lineage>
</organism>
<keyword evidence="1" id="KW-0472">Membrane</keyword>
<evidence type="ECO:0000256" key="1">
    <source>
        <dbReference type="SAM" id="Phobius"/>
    </source>
</evidence>
<name>A0A1J1J0T7_9DIPT</name>
<feature type="transmembrane region" description="Helical" evidence="1">
    <location>
        <begin position="20"/>
        <end position="39"/>
    </location>
</feature>
<evidence type="ECO:0000313" key="2">
    <source>
        <dbReference type="EMBL" id="CRL06139.1"/>
    </source>
</evidence>
<evidence type="ECO:0000313" key="3">
    <source>
        <dbReference type="Proteomes" id="UP000183832"/>
    </source>
</evidence>
<keyword evidence="1" id="KW-0812">Transmembrane</keyword>
<sequence>MESEEDLQSKVGHTLNSVLGLLYTVEDFMNFLIATTVIIKSNHMKKRKQLEGCKSSTRVL</sequence>
<dbReference type="Proteomes" id="UP000183832">
    <property type="component" value="Unassembled WGS sequence"/>
</dbReference>
<dbReference type="EMBL" id="CVRI01000066">
    <property type="protein sequence ID" value="CRL06139.1"/>
    <property type="molecule type" value="Genomic_DNA"/>
</dbReference>